<keyword evidence="2" id="KW-1185">Reference proteome</keyword>
<sequence length="230" mass="26425">SLDVHKVTAVLHWHTARIGKRRKCSPSYHAMNMITFDIKVFKELPKKSIFFVELPVDIEILDGELRIYLGFALLNMDARLVHLLLFLKIGVIYEDFHCSGKISDNKDLLNKEVIAGVSKNAHFFKNNGEISSGPIAVISFVMYVLENYSLNKLTISLPLLTSLSRYDIFLTKPFRIFGFANLNFRNKFSMLFLLKYSIKSTFSRYLIIEISTLVVIEFVKTFKSANLLSK</sequence>
<name>A0A6G0THK1_APHGL</name>
<gene>
    <name evidence="1" type="ORF">AGLY_009830</name>
</gene>
<accession>A0A6G0THK1</accession>
<organism evidence="1 2">
    <name type="scientific">Aphis glycines</name>
    <name type="common">Soybean aphid</name>
    <dbReference type="NCBI Taxonomy" id="307491"/>
    <lineage>
        <taxon>Eukaryota</taxon>
        <taxon>Metazoa</taxon>
        <taxon>Ecdysozoa</taxon>
        <taxon>Arthropoda</taxon>
        <taxon>Hexapoda</taxon>
        <taxon>Insecta</taxon>
        <taxon>Pterygota</taxon>
        <taxon>Neoptera</taxon>
        <taxon>Paraneoptera</taxon>
        <taxon>Hemiptera</taxon>
        <taxon>Sternorrhyncha</taxon>
        <taxon>Aphidomorpha</taxon>
        <taxon>Aphidoidea</taxon>
        <taxon>Aphididae</taxon>
        <taxon>Aphidini</taxon>
        <taxon>Aphis</taxon>
        <taxon>Aphis</taxon>
    </lineage>
</organism>
<protein>
    <submittedName>
        <fullName evidence="1">Uncharacterized protein</fullName>
    </submittedName>
</protein>
<comment type="caution">
    <text evidence="1">The sequence shown here is derived from an EMBL/GenBank/DDBJ whole genome shotgun (WGS) entry which is preliminary data.</text>
</comment>
<feature type="non-terminal residue" evidence="1">
    <location>
        <position position="1"/>
    </location>
</feature>
<evidence type="ECO:0000313" key="2">
    <source>
        <dbReference type="Proteomes" id="UP000475862"/>
    </source>
</evidence>
<evidence type="ECO:0000313" key="1">
    <source>
        <dbReference type="EMBL" id="KAE9532749.1"/>
    </source>
</evidence>
<reference evidence="1 2" key="1">
    <citation type="submission" date="2019-08" db="EMBL/GenBank/DDBJ databases">
        <title>The genome of the soybean aphid Biotype 1, its phylome, world population structure and adaptation to the North American continent.</title>
        <authorList>
            <person name="Giordano R."/>
            <person name="Donthu R.K."/>
            <person name="Hernandez A.G."/>
            <person name="Wright C.L."/>
            <person name="Zimin A.V."/>
        </authorList>
    </citation>
    <scope>NUCLEOTIDE SEQUENCE [LARGE SCALE GENOMIC DNA]</scope>
    <source>
        <tissue evidence="1">Whole aphids</tissue>
    </source>
</reference>
<dbReference type="Proteomes" id="UP000475862">
    <property type="component" value="Unassembled WGS sequence"/>
</dbReference>
<proteinExistence type="predicted"/>
<dbReference type="AlphaFoldDB" id="A0A6G0THK1"/>
<dbReference type="EMBL" id="VYZN01000038">
    <property type="protein sequence ID" value="KAE9532749.1"/>
    <property type="molecule type" value="Genomic_DNA"/>
</dbReference>